<dbReference type="Proteomes" id="UP000220394">
    <property type="component" value="Chromosome"/>
</dbReference>
<keyword evidence="1" id="KW-0472">Membrane</keyword>
<proteinExistence type="predicted"/>
<accession>A0A291PFL2</accession>
<dbReference type="AlphaFoldDB" id="A0A291PFL2"/>
<evidence type="ECO:0000256" key="1">
    <source>
        <dbReference type="SAM" id="Phobius"/>
    </source>
</evidence>
<gene>
    <name evidence="2" type="ORF">CIW82_05640</name>
</gene>
<reference evidence="2 3" key="1">
    <citation type="submission" date="2017-08" db="EMBL/GenBank/DDBJ databases">
        <title>Complete Genome Sequence of Acetobacter tropicalis Oregon-R-modENCODE STRAIN BDGP1, an acetic acid bacterium isolated from Drosophila melanogaster gut.</title>
        <authorList>
            <person name="Wan K.H."/>
            <person name="Yu C."/>
            <person name="Park S."/>
            <person name="Hammonds A.S."/>
            <person name="Booth B.W."/>
            <person name="Celniker S.E."/>
        </authorList>
    </citation>
    <scope>NUCLEOTIDE SEQUENCE [LARGE SCALE GENOMIC DNA]</scope>
    <source>
        <strain evidence="2 3">BDGP1</strain>
    </source>
</reference>
<protein>
    <recommendedName>
        <fullName evidence="4">DNA-binding protein</fullName>
    </recommendedName>
</protein>
<sequence>MRYASASAYIGLATGTLRNQHEKLEMPSIKIGSVRCFRILVLNDFLERKFLGTERRSNSKMRRGRGESAVLNVDINFWVIITLWLILALIRLY</sequence>
<evidence type="ECO:0000313" key="3">
    <source>
        <dbReference type="Proteomes" id="UP000220394"/>
    </source>
</evidence>
<feature type="transmembrane region" description="Helical" evidence="1">
    <location>
        <begin position="69"/>
        <end position="90"/>
    </location>
</feature>
<evidence type="ECO:0000313" key="2">
    <source>
        <dbReference type="EMBL" id="ATJ90249.1"/>
    </source>
</evidence>
<evidence type="ECO:0008006" key="4">
    <source>
        <dbReference type="Google" id="ProtNLM"/>
    </source>
</evidence>
<keyword evidence="1" id="KW-0812">Transmembrane</keyword>
<dbReference type="EMBL" id="CP022699">
    <property type="protein sequence ID" value="ATJ90249.1"/>
    <property type="molecule type" value="Genomic_DNA"/>
</dbReference>
<keyword evidence="1" id="KW-1133">Transmembrane helix</keyword>
<dbReference type="KEGG" id="ato:CIW82_05640"/>
<name>A0A291PFL2_9PROT</name>
<organism evidence="2 3">
    <name type="scientific">Acetobacter tropicalis</name>
    <dbReference type="NCBI Taxonomy" id="104102"/>
    <lineage>
        <taxon>Bacteria</taxon>
        <taxon>Pseudomonadati</taxon>
        <taxon>Pseudomonadota</taxon>
        <taxon>Alphaproteobacteria</taxon>
        <taxon>Acetobacterales</taxon>
        <taxon>Acetobacteraceae</taxon>
        <taxon>Acetobacter</taxon>
    </lineage>
</organism>